<dbReference type="Proteomes" id="UP000756921">
    <property type="component" value="Unassembled WGS sequence"/>
</dbReference>
<protein>
    <recommendedName>
        <fullName evidence="1">F-box domain-containing protein</fullName>
    </recommendedName>
</protein>
<dbReference type="OrthoDB" id="4133832at2759"/>
<evidence type="ECO:0000313" key="3">
    <source>
        <dbReference type="Proteomes" id="UP000756921"/>
    </source>
</evidence>
<evidence type="ECO:0000259" key="1">
    <source>
        <dbReference type="Pfam" id="PF13013"/>
    </source>
</evidence>
<dbReference type="InterPro" id="IPR001810">
    <property type="entry name" value="F-box_dom"/>
</dbReference>
<sequence>MPRRKPPDPNLNQDLDAVKLLRKSLAALRLAQNKAREVEWRIMLEDRRKKQAELATQKEAEAKRKAYAEEIEMRKCAYNDQKRLALKTLGPFLALPAEVRNIVYSFCQEPKLLALKPQISGSSYNKIGEYFALTQVNRQIRAEFMPMHRKHTVRATMDPWEVVRFVDTFFPLHETGDDAATEVHIVLNRDPIMGSVYDYLQIPRFDLKPLLELTIYEPRFCFSFSYLRISKRKIPGFSFWSDHQAPRRHVPKEQLRRLFDESQIQGPGSAWAFFLAHCRQCELHHTEDGRLTLKFVTEEGFPISGVASWLDAWGFEWDSASLRPLNAMKSFFRIHAIRVTIAHAEDEAATEPRTAESNGVTQWDPLLHPWWPRKRLRSLADGD</sequence>
<evidence type="ECO:0000313" key="2">
    <source>
        <dbReference type="EMBL" id="KAF9728864.1"/>
    </source>
</evidence>
<proteinExistence type="predicted"/>
<organism evidence="2 3">
    <name type="scientific">Paraphaeosphaeria minitans</name>
    <dbReference type="NCBI Taxonomy" id="565426"/>
    <lineage>
        <taxon>Eukaryota</taxon>
        <taxon>Fungi</taxon>
        <taxon>Dikarya</taxon>
        <taxon>Ascomycota</taxon>
        <taxon>Pezizomycotina</taxon>
        <taxon>Dothideomycetes</taxon>
        <taxon>Pleosporomycetidae</taxon>
        <taxon>Pleosporales</taxon>
        <taxon>Massarineae</taxon>
        <taxon>Didymosphaeriaceae</taxon>
        <taxon>Paraphaeosphaeria</taxon>
    </lineage>
</organism>
<name>A0A9P6G4N4_9PLEO</name>
<accession>A0A9P6G4N4</accession>
<gene>
    <name evidence="2" type="ORF">PMIN01_13244</name>
</gene>
<feature type="domain" description="F-box" evidence="1">
    <location>
        <begin position="93"/>
        <end position="148"/>
    </location>
</feature>
<comment type="caution">
    <text evidence="2">The sequence shown here is derived from an EMBL/GenBank/DDBJ whole genome shotgun (WGS) entry which is preliminary data.</text>
</comment>
<dbReference type="AlphaFoldDB" id="A0A9P6G4N4"/>
<dbReference type="Pfam" id="PF13013">
    <property type="entry name" value="F-box-like_2"/>
    <property type="match status" value="1"/>
</dbReference>
<reference evidence="2" key="1">
    <citation type="journal article" date="2020" name="Mol. Plant Microbe Interact.">
        <title>Genome Sequence of the Biocontrol Agent Coniothyrium minitans strain Conio (IMI 134523).</title>
        <authorList>
            <person name="Patel D."/>
            <person name="Shittu T.A."/>
            <person name="Baroncelli R."/>
            <person name="Muthumeenakshi S."/>
            <person name="Osborne T.H."/>
            <person name="Janganan T.K."/>
            <person name="Sreenivasaprasad S."/>
        </authorList>
    </citation>
    <scope>NUCLEOTIDE SEQUENCE</scope>
    <source>
        <strain evidence="2">Conio</strain>
    </source>
</reference>
<dbReference type="EMBL" id="WJXW01000018">
    <property type="protein sequence ID" value="KAF9728864.1"/>
    <property type="molecule type" value="Genomic_DNA"/>
</dbReference>
<keyword evidence="3" id="KW-1185">Reference proteome</keyword>